<dbReference type="AlphaFoldDB" id="Q94H35"/>
<accession>Q94H35</accession>
<evidence type="ECO:0000313" key="2">
    <source>
        <dbReference type="Proteomes" id="UP000000763"/>
    </source>
</evidence>
<protein>
    <submittedName>
        <fullName evidence="1">Uncharacterized protein</fullName>
    </submittedName>
</protein>
<organism evidence="1 2">
    <name type="scientific">Oryza sativa subsp. japonica</name>
    <name type="common">Rice</name>
    <dbReference type="NCBI Taxonomy" id="39947"/>
    <lineage>
        <taxon>Eukaryota</taxon>
        <taxon>Viridiplantae</taxon>
        <taxon>Streptophyta</taxon>
        <taxon>Embryophyta</taxon>
        <taxon>Tracheophyta</taxon>
        <taxon>Spermatophyta</taxon>
        <taxon>Magnoliopsida</taxon>
        <taxon>Liliopsida</taxon>
        <taxon>Poales</taxon>
        <taxon>Poaceae</taxon>
        <taxon>BOP clade</taxon>
        <taxon>Oryzoideae</taxon>
        <taxon>Oryzeae</taxon>
        <taxon>Oryzinae</taxon>
        <taxon>Oryza</taxon>
        <taxon>Oryza sativa</taxon>
    </lineage>
</organism>
<dbReference type="EMBL" id="AC084831">
    <property type="protein sequence ID" value="AAK52153.1"/>
    <property type="molecule type" value="Genomic_DNA"/>
</dbReference>
<evidence type="ECO:0000313" key="1">
    <source>
        <dbReference type="EMBL" id="AAK52153.1"/>
    </source>
</evidence>
<gene>
    <name evidence="1" type="primary">OSJNBa0077G22.19</name>
</gene>
<proteinExistence type="predicted"/>
<reference evidence="2" key="2">
    <citation type="journal article" date="2008" name="Nucleic Acids Res.">
        <title>The rice annotation project database (RAP-DB): 2008 update.</title>
        <authorList>
            <consortium name="The rice annotation project (RAP)"/>
        </authorList>
    </citation>
    <scope>GENOME REANNOTATION</scope>
    <source>
        <strain evidence="2">cv. Nipponbare</strain>
    </source>
</reference>
<dbReference type="Proteomes" id="UP000000763">
    <property type="component" value="Chromosome 3"/>
</dbReference>
<name>Q94H35_ORYSJ</name>
<sequence length="214" mass="23846">MEAAFQDVFRKALYRLCKLSAPLGIDHDYGLHPYRTDEDNRYHLRMAGLPKGCRCTLLSKMACSAKNAYEQALEELDELRDRYTNLEARPHLDPHPSPSGDYPRQKVANAVPLLRLHRHPDATLDDGIVRHMRRLDSWPLYQEPGSRQRRPSAKAILGRGTLRRSTMPHAVASTTAGCASLAAIFVASSADSPLHPLPSSYTTLHLPTARGVTS</sequence>
<reference evidence="2" key="1">
    <citation type="journal article" date="2005" name="Nature">
        <title>The map-based sequence of the rice genome.</title>
        <authorList>
            <consortium name="International rice genome sequencing project (IRGSP)"/>
            <person name="Matsumoto T."/>
            <person name="Wu J."/>
            <person name="Kanamori H."/>
            <person name="Katayose Y."/>
            <person name="Fujisawa M."/>
            <person name="Namiki N."/>
            <person name="Mizuno H."/>
            <person name="Yamamoto K."/>
            <person name="Antonio B.A."/>
            <person name="Baba T."/>
            <person name="Sakata K."/>
            <person name="Nagamura Y."/>
            <person name="Aoki H."/>
            <person name="Arikawa K."/>
            <person name="Arita K."/>
            <person name="Bito T."/>
            <person name="Chiden Y."/>
            <person name="Fujitsuka N."/>
            <person name="Fukunaka R."/>
            <person name="Hamada M."/>
            <person name="Harada C."/>
            <person name="Hayashi A."/>
            <person name="Hijishita S."/>
            <person name="Honda M."/>
            <person name="Hosokawa S."/>
            <person name="Ichikawa Y."/>
            <person name="Idonuma A."/>
            <person name="Iijima M."/>
            <person name="Ikeda M."/>
            <person name="Ikeno M."/>
            <person name="Ito K."/>
            <person name="Ito S."/>
            <person name="Ito T."/>
            <person name="Ito Y."/>
            <person name="Ito Y."/>
            <person name="Iwabuchi A."/>
            <person name="Kamiya K."/>
            <person name="Karasawa W."/>
            <person name="Kurita K."/>
            <person name="Katagiri S."/>
            <person name="Kikuta A."/>
            <person name="Kobayashi H."/>
            <person name="Kobayashi N."/>
            <person name="Machita K."/>
            <person name="Maehara T."/>
            <person name="Masukawa M."/>
            <person name="Mizubayashi T."/>
            <person name="Mukai Y."/>
            <person name="Nagasaki H."/>
            <person name="Nagata Y."/>
            <person name="Naito S."/>
            <person name="Nakashima M."/>
            <person name="Nakama Y."/>
            <person name="Nakamichi Y."/>
            <person name="Nakamura M."/>
            <person name="Meguro A."/>
            <person name="Negishi M."/>
            <person name="Ohta I."/>
            <person name="Ohta T."/>
            <person name="Okamoto M."/>
            <person name="Ono N."/>
            <person name="Saji S."/>
            <person name="Sakaguchi M."/>
            <person name="Sakai K."/>
            <person name="Shibata M."/>
            <person name="Shimokawa T."/>
            <person name="Song J."/>
            <person name="Takazaki Y."/>
            <person name="Terasawa K."/>
            <person name="Tsugane M."/>
            <person name="Tsuji K."/>
            <person name="Ueda S."/>
            <person name="Waki K."/>
            <person name="Yamagata H."/>
            <person name="Yamamoto M."/>
            <person name="Yamamoto S."/>
            <person name="Yamane H."/>
            <person name="Yoshiki S."/>
            <person name="Yoshihara R."/>
            <person name="Yukawa K."/>
            <person name="Zhong H."/>
            <person name="Yano M."/>
            <person name="Yuan Q."/>
            <person name="Ouyang S."/>
            <person name="Liu J."/>
            <person name="Jones K.M."/>
            <person name="Gansberger K."/>
            <person name="Moffat K."/>
            <person name="Hill J."/>
            <person name="Bera J."/>
            <person name="Fadrosh D."/>
            <person name="Jin S."/>
            <person name="Johri S."/>
            <person name="Kim M."/>
            <person name="Overton L."/>
            <person name="Reardon M."/>
            <person name="Tsitrin T."/>
            <person name="Vuong H."/>
            <person name="Weaver B."/>
            <person name="Ciecko A."/>
            <person name="Tallon L."/>
            <person name="Jackson J."/>
            <person name="Pai G."/>
            <person name="Aken S.V."/>
            <person name="Utterback T."/>
            <person name="Reidmuller S."/>
            <person name="Feldblyum T."/>
            <person name="Hsiao J."/>
            <person name="Zismann V."/>
            <person name="Iobst S."/>
            <person name="de Vazeille A.R."/>
            <person name="Buell C.R."/>
            <person name="Ying K."/>
            <person name="Li Y."/>
            <person name="Lu T."/>
            <person name="Huang Y."/>
            <person name="Zhao Q."/>
            <person name="Feng Q."/>
            <person name="Zhang L."/>
            <person name="Zhu J."/>
            <person name="Weng Q."/>
            <person name="Mu J."/>
            <person name="Lu Y."/>
            <person name="Fan D."/>
            <person name="Liu Y."/>
            <person name="Guan J."/>
            <person name="Zhang Y."/>
            <person name="Yu S."/>
            <person name="Liu X."/>
            <person name="Zhang Y."/>
            <person name="Hong G."/>
            <person name="Han B."/>
            <person name="Choisne N."/>
            <person name="Demange N."/>
            <person name="Orjeda G."/>
            <person name="Samain S."/>
            <person name="Cattolico L."/>
            <person name="Pelletier E."/>
            <person name="Couloux A."/>
            <person name="Segurens B."/>
            <person name="Wincker P."/>
            <person name="D'Hont A."/>
            <person name="Scarpelli C."/>
            <person name="Weissenbach J."/>
            <person name="Salanoubat M."/>
            <person name="Quetier F."/>
            <person name="Yu Y."/>
            <person name="Kim H.R."/>
            <person name="Rambo T."/>
            <person name="Currie J."/>
            <person name="Collura K."/>
            <person name="Luo M."/>
            <person name="Yang T."/>
            <person name="Ammiraju J.S.S."/>
            <person name="Engler F."/>
            <person name="Soderlund C."/>
            <person name="Wing R.A."/>
            <person name="Palmer L.E."/>
            <person name="de la Bastide M."/>
            <person name="Spiegel L."/>
            <person name="Nascimento L."/>
            <person name="Zutavern T."/>
            <person name="O'Shaughnessy A."/>
            <person name="Dike S."/>
            <person name="Dedhia N."/>
            <person name="Preston R."/>
            <person name="Balija V."/>
            <person name="McCombie W.R."/>
            <person name="Chow T."/>
            <person name="Chen H."/>
            <person name="Chung M."/>
            <person name="Chen C."/>
            <person name="Shaw J."/>
            <person name="Wu H."/>
            <person name="Hsiao K."/>
            <person name="Chao Y."/>
            <person name="Chu M."/>
            <person name="Cheng C."/>
            <person name="Hour A."/>
            <person name="Lee P."/>
            <person name="Lin S."/>
            <person name="Lin Y."/>
            <person name="Liou J."/>
            <person name="Liu S."/>
            <person name="Hsing Y."/>
            <person name="Raghuvanshi S."/>
            <person name="Mohanty A."/>
            <person name="Bharti A.K."/>
            <person name="Gaur A."/>
            <person name="Gupta V."/>
            <person name="Kumar D."/>
            <person name="Ravi V."/>
            <person name="Vij S."/>
            <person name="Kapur A."/>
            <person name="Khurana P."/>
            <person name="Khurana P."/>
            <person name="Khurana J.P."/>
            <person name="Tyagi A.K."/>
            <person name="Gaikwad K."/>
            <person name="Singh A."/>
            <person name="Dalal V."/>
            <person name="Srivastava S."/>
            <person name="Dixit A."/>
            <person name="Pal A.K."/>
            <person name="Ghazi I.A."/>
            <person name="Yadav M."/>
            <person name="Pandit A."/>
            <person name="Bhargava A."/>
            <person name="Sureshbabu K."/>
            <person name="Batra K."/>
            <person name="Sharma T.R."/>
            <person name="Mohapatra T."/>
            <person name="Singh N.K."/>
            <person name="Messing J."/>
            <person name="Nelson A.B."/>
            <person name="Fuks G."/>
            <person name="Kavchok S."/>
            <person name="Keizer G."/>
            <person name="Linton E."/>
            <person name="Llaca V."/>
            <person name="Song R."/>
            <person name="Tanyolac B."/>
            <person name="Young S."/>
            <person name="Ho-Il K."/>
            <person name="Hahn J.H."/>
            <person name="Sangsakoo G."/>
            <person name="Vanavichit A."/>
            <person name="de Mattos Luiz.A.T."/>
            <person name="Zimmer P.D."/>
            <person name="Malone G."/>
            <person name="Dellagostin O."/>
            <person name="de Oliveira A.C."/>
            <person name="Bevan M."/>
            <person name="Bancroft I."/>
            <person name="Minx P."/>
            <person name="Cordum H."/>
            <person name="Wilson R."/>
            <person name="Cheng Z."/>
            <person name="Jin W."/>
            <person name="Jiang J."/>
            <person name="Leong S.A."/>
            <person name="Iwama H."/>
            <person name="Gojobori T."/>
            <person name="Itoh T."/>
            <person name="Niimura Y."/>
            <person name="Fujii Y."/>
            <person name="Habara T."/>
            <person name="Sakai H."/>
            <person name="Sato Y."/>
            <person name="Wilson G."/>
            <person name="Kumar K."/>
            <person name="McCouch S."/>
            <person name="Juretic N."/>
            <person name="Hoen D."/>
            <person name="Wright S."/>
            <person name="Bruskiewich R."/>
            <person name="Bureau T."/>
            <person name="Miyao A."/>
            <person name="Hirochika H."/>
            <person name="Nishikawa T."/>
            <person name="Kadowaki K."/>
            <person name="Sugiura M."/>
            <person name="Burr B."/>
            <person name="Sasaki T."/>
        </authorList>
    </citation>
    <scope>NUCLEOTIDE SEQUENCE [LARGE SCALE GENOMIC DNA]</scope>
    <source>
        <strain evidence="2">cv. Nipponbare</strain>
    </source>
</reference>